<keyword evidence="3" id="KW-0378">Hydrolase</keyword>
<feature type="region of interest" description="Disordered" evidence="1">
    <location>
        <begin position="38"/>
        <end position="58"/>
    </location>
</feature>
<dbReference type="EMBL" id="QUAC01000459">
    <property type="protein sequence ID" value="REK85092.1"/>
    <property type="molecule type" value="Genomic_DNA"/>
</dbReference>
<evidence type="ECO:0000313" key="4">
    <source>
        <dbReference type="Proteomes" id="UP000262477"/>
    </source>
</evidence>
<dbReference type="InterPro" id="IPR036514">
    <property type="entry name" value="SGNH_hydro_sf"/>
</dbReference>
<dbReference type="RefSeq" id="WP_128511960.1">
    <property type="nucleotide sequence ID" value="NZ_QUAC01000459.1"/>
</dbReference>
<feature type="chain" id="PRO_5016959995" evidence="2">
    <location>
        <begin position="38"/>
        <end position="303"/>
    </location>
</feature>
<keyword evidence="2" id="KW-0732">Signal</keyword>
<dbReference type="Pfam" id="PF00657">
    <property type="entry name" value="Lipase_GDSL"/>
    <property type="match status" value="1"/>
</dbReference>
<evidence type="ECO:0000256" key="2">
    <source>
        <dbReference type="SAM" id="SignalP"/>
    </source>
</evidence>
<proteinExistence type="predicted"/>
<dbReference type="Gene3D" id="3.40.50.1110">
    <property type="entry name" value="SGNH hydrolase"/>
    <property type="match status" value="1"/>
</dbReference>
<dbReference type="PANTHER" id="PTHR21325:SF31">
    <property type="entry name" value="GH22081P-RELATED"/>
    <property type="match status" value="1"/>
</dbReference>
<organism evidence="3 4">
    <name type="scientific">Streptomyces inhibens</name>
    <dbReference type="NCBI Taxonomy" id="2293571"/>
    <lineage>
        <taxon>Bacteria</taxon>
        <taxon>Bacillati</taxon>
        <taxon>Actinomycetota</taxon>
        <taxon>Actinomycetes</taxon>
        <taxon>Kitasatosporales</taxon>
        <taxon>Streptomycetaceae</taxon>
        <taxon>Streptomyces</taxon>
    </lineage>
</organism>
<sequence>MTRIDRPFRPWRSRFGLRSVRTVATACALLTALTACSADGGSASRSGASAKRPAKRAPVWRTDPGSIAALGDSITVGFDACTVLSDCPEVSWATGTDPKVDSLARRLVAHPATHSWNFAKTGALMSDLPDQIAAAADRKPELVTILIGANDACRHDVGTMTPKAAFRTDFARSMTYLRRALPHTQVYVAAVPDLLRLWSEGRKNPLGKQVWKLGICGSMLRDPDDLTKAAQDRRAKVRDRVQAYNAALAEVCGKDPLCRFDGSVFDYRFTGRQLSTWDWFHPGAGGQKELAELAFRAITRPQR</sequence>
<dbReference type="PANTHER" id="PTHR21325">
    <property type="entry name" value="PHOSPHOLIPASE B, PLB1"/>
    <property type="match status" value="1"/>
</dbReference>
<evidence type="ECO:0000313" key="3">
    <source>
        <dbReference type="EMBL" id="REK85092.1"/>
    </source>
</evidence>
<dbReference type="Proteomes" id="UP000262477">
    <property type="component" value="Unassembled WGS sequence"/>
</dbReference>
<name>A0A371PRH9_STRIH</name>
<feature type="compositionally biased region" description="Low complexity" evidence="1">
    <location>
        <begin position="38"/>
        <end position="51"/>
    </location>
</feature>
<comment type="caution">
    <text evidence="3">The sequence shown here is derived from an EMBL/GenBank/DDBJ whole genome shotgun (WGS) entry which is preliminary data.</text>
</comment>
<dbReference type="GO" id="GO:0004620">
    <property type="term" value="F:phospholipase activity"/>
    <property type="evidence" value="ECO:0007669"/>
    <property type="project" value="InterPro"/>
</dbReference>
<reference evidence="3 4" key="1">
    <citation type="submission" date="2018-08" db="EMBL/GenBank/DDBJ databases">
        <title>Streptomyces NEAU-D10 sp. nov., a novel Actinomycete isolated from soil.</title>
        <authorList>
            <person name="Jin L."/>
        </authorList>
    </citation>
    <scope>NUCLEOTIDE SEQUENCE [LARGE SCALE GENOMIC DNA]</scope>
    <source>
        <strain evidence="3 4">NEAU-D10</strain>
    </source>
</reference>
<feature type="signal peptide" evidence="2">
    <location>
        <begin position="1"/>
        <end position="37"/>
    </location>
</feature>
<dbReference type="AlphaFoldDB" id="A0A371PRH9"/>
<gene>
    <name evidence="3" type="ORF">DY245_39775</name>
</gene>
<dbReference type="SUPFAM" id="SSF52266">
    <property type="entry name" value="SGNH hydrolase"/>
    <property type="match status" value="1"/>
</dbReference>
<accession>A0A371PRH9</accession>
<dbReference type="InterPro" id="IPR001087">
    <property type="entry name" value="GDSL"/>
</dbReference>
<dbReference type="OrthoDB" id="5561551at2"/>
<dbReference type="InterPro" id="IPR038885">
    <property type="entry name" value="PLB1"/>
</dbReference>
<keyword evidence="4" id="KW-1185">Reference proteome</keyword>
<protein>
    <submittedName>
        <fullName evidence="3">SGNH/GDSL hydrolase family protein</fullName>
    </submittedName>
</protein>
<evidence type="ECO:0000256" key="1">
    <source>
        <dbReference type="SAM" id="MobiDB-lite"/>
    </source>
</evidence>
<dbReference type="CDD" id="cd01832">
    <property type="entry name" value="SGNH_hydrolase_like_1"/>
    <property type="match status" value="1"/>
</dbReference>